<dbReference type="Proteomes" id="UP001303946">
    <property type="component" value="Chromosome"/>
</dbReference>
<name>A0ABZ0CQU1_9BURK</name>
<sequence length="178" mass="19533">MSWPTRISQYQELAKELHELMFGAASPYLPPNAGATDDQLKQLETQIDAELDSDYKEFLRCANGWPSFTGSISLLGSELATQTKELAFANRNVGAISGAALGPYKKLRRILIPVGVSNATLDVICMVPNSGKVNPETICFNNTEPDVYPSFSAFFDMVASTLPTSIDHYSKRHRTRGA</sequence>
<dbReference type="Gene3D" id="3.40.1580.10">
    <property type="entry name" value="SMI1/KNR4-like"/>
    <property type="match status" value="1"/>
</dbReference>
<dbReference type="InterPro" id="IPR037883">
    <property type="entry name" value="Knr4/Smi1-like_sf"/>
</dbReference>
<dbReference type="Pfam" id="PF09346">
    <property type="entry name" value="SMI1_KNR4"/>
    <property type="match status" value="1"/>
</dbReference>
<dbReference type="InterPro" id="IPR018958">
    <property type="entry name" value="Knr4/Smi1-like_dom"/>
</dbReference>
<dbReference type="RefSeq" id="WP_316699536.1">
    <property type="nucleotide sequence ID" value="NZ_CP136336.1"/>
</dbReference>
<reference evidence="2 3" key="1">
    <citation type="submission" date="2023-10" db="EMBL/GenBank/DDBJ databases">
        <title>Bacteria for the degradation of biodegradable plastic PBAT(Polybutylene adipate terephthalate).</title>
        <authorList>
            <person name="Weon H.-Y."/>
            <person name="Yeon J."/>
        </authorList>
    </citation>
    <scope>NUCLEOTIDE SEQUENCE [LARGE SCALE GENOMIC DNA]</scope>
    <source>
        <strain evidence="2 3">SBD 7-3</strain>
    </source>
</reference>
<dbReference type="SUPFAM" id="SSF160631">
    <property type="entry name" value="SMI1/KNR4-like"/>
    <property type="match status" value="1"/>
</dbReference>
<protein>
    <submittedName>
        <fullName evidence="2">SMI1/KNR4 family protein</fullName>
    </submittedName>
</protein>
<dbReference type="SMART" id="SM00860">
    <property type="entry name" value="SMI1_KNR4"/>
    <property type="match status" value="1"/>
</dbReference>
<evidence type="ECO:0000259" key="1">
    <source>
        <dbReference type="SMART" id="SM00860"/>
    </source>
</evidence>
<proteinExistence type="predicted"/>
<keyword evidence="3" id="KW-1185">Reference proteome</keyword>
<dbReference type="EMBL" id="CP136336">
    <property type="protein sequence ID" value="WOB06891.1"/>
    <property type="molecule type" value="Genomic_DNA"/>
</dbReference>
<gene>
    <name evidence="2" type="ORF">RXV79_18435</name>
</gene>
<organism evidence="2 3">
    <name type="scientific">Piscinibacter gummiphilus</name>
    <dbReference type="NCBI Taxonomy" id="946333"/>
    <lineage>
        <taxon>Bacteria</taxon>
        <taxon>Pseudomonadati</taxon>
        <taxon>Pseudomonadota</taxon>
        <taxon>Betaproteobacteria</taxon>
        <taxon>Burkholderiales</taxon>
        <taxon>Sphaerotilaceae</taxon>
        <taxon>Piscinibacter</taxon>
    </lineage>
</organism>
<accession>A0ABZ0CQU1</accession>
<evidence type="ECO:0000313" key="3">
    <source>
        <dbReference type="Proteomes" id="UP001303946"/>
    </source>
</evidence>
<feature type="domain" description="Knr4/Smi1-like" evidence="1">
    <location>
        <begin position="34"/>
        <end position="157"/>
    </location>
</feature>
<evidence type="ECO:0000313" key="2">
    <source>
        <dbReference type="EMBL" id="WOB06891.1"/>
    </source>
</evidence>